<accession>A0A7J7SRN5</accession>
<name>A0A7J7SRN5_MYOMY</name>
<proteinExistence type="predicted"/>
<protein>
    <submittedName>
        <fullName evidence="1">Uncharacterized protein</fullName>
    </submittedName>
</protein>
<keyword evidence="2" id="KW-1185">Reference proteome</keyword>
<evidence type="ECO:0000313" key="2">
    <source>
        <dbReference type="Proteomes" id="UP000527355"/>
    </source>
</evidence>
<organism evidence="1 2">
    <name type="scientific">Myotis myotis</name>
    <name type="common">Greater mouse-eared bat</name>
    <name type="synonym">Vespertilio myotis</name>
    <dbReference type="NCBI Taxonomy" id="51298"/>
    <lineage>
        <taxon>Eukaryota</taxon>
        <taxon>Metazoa</taxon>
        <taxon>Chordata</taxon>
        <taxon>Craniata</taxon>
        <taxon>Vertebrata</taxon>
        <taxon>Euteleostomi</taxon>
        <taxon>Mammalia</taxon>
        <taxon>Eutheria</taxon>
        <taxon>Laurasiatheria</taxon>
        <taxon>Chiroptera</taxon>
        <taxon>Yangochiroptera</taxon>
        <taxon>Vespertilionidae</taxon>
        <taxon>Myotis</taxon>
    </lineage>
</organism>
<gene>
    <name evidence="1" type="ORF">mMyoMyo1_009426</name>
</gene>
<dbReference type="EMBL" id="JABWUV010000018">
    <property type="protein sequence ID" value="KAF6291061.1"/>
    <property type="molecule type" value="Genomic_DNA"/>
</dbReference>
<comment type="caution">
    <text evidence="1">The sequence shown here is derived from an EMBL/GenBank/DDBJ whole genome shotgun (WGS) entry which is preliminary data.</text>
</comment>
<dbReference type="AlphaFoldDB" id="A0A7J7SRN5"/>
<dbReference type="Proteomes" id="UP000527355">
    <property type="component" value="Unassembled WGS sequence"/>
</dbReference>
<reference evidence="1 2" key="1">
    <citation type="journal article" date="2020" name="Nature">
        <title>Six reference-quality genomes reveal evolution of bat adaptations.</title>
        <authorList>
            <person name="Jebb D."/>
            <person name="Huang Z."/>
            <person name="Pippel M."/>
            <person name="Hughes G.M."/>
            <person name="Lavrichenko K."/>
            <person name="Devanna P."/>
            <person name="Winkler S."/>
            <person name="Jermiin L.S."/>
            <person name="Skirmuntt E.C."/>
            <person name="Katzourakis A."/>
            <person name="Burkitt-Gray L."/>
            <person name="Ray D.A."/>
            <person name="Sullivan K.A.M."/>
            <person name="Roscito J.G."/>
            <person name="Kirilenko B.M."/>
            <person name="Davalos L.M."/>
            <person name="Corthals A.P."/>
            <person name="Power M.L."/>
            <person name="Jones G."/>
            <person name="Ransome R.D."/>
            <person name="Dechmann D.K.N."/>
            <person name="Locatelli A.G."/>
            <person name="Puechmaille S.J."/>
            <person name="Fedrigo O."/>
            <person name="Jarvis E.D."/>
            <person name="Hiller M."/>
            <person name="Vernes S.C."/>
            <person name="Myers E.W."/>
            <person name="Teeling E.C."/>
        </authorList>
    </citation>
    <scope>NUCLEOTIDE SEQUENCE [LARGE SCALE GENOMIC DNA]</scope>
    <source>
        <strain evidence="1">MMyoMyo1</strain>
        <tissue evidence="1">Flight muscle</tissue>
    </source>
</reference>
<sequence length="175" mass="19594">MSRRCKRALSSQGGCVCRRQCSCDETMFENKYNPPQHGQSLADGFPIDSQARGHCLVHLSSHGWRADPGADSEQKTTQQEESLAYCAPYDDIYPSEKHGAMCFLASAGVTGRGLAWRVCLGPAGRVRVLDFVRKDFTTRVQFPSDCCWYQWKPLLSWLALLWSSVVGVDAEFITH</sequence>
<evidence type="ECO:0000313" key="1">
    <source>
        <dbReference type="EMBL" id="KAF6291061.1"/>
    </source>
</evidence>